<dbReference type="Proteomes" id="UP001055879">
    <property type="component" value="Linkage Group LG03"/>
</dbReference>
<gene>
    <name evidence="1" type="ORF">L6452_09818</name>
</gene>
<organism evidence="1 2">
    <name type="scientific">Arctium lappa</name>
    <name type="common">Greater burdock</name>
    <name type="synonym">Lappa major</name>
    <dbReference type="NCBI Taxonomy" id="4217"/>
    <lineage>
        <taxon>Eukaryota</taxon>
        <taxon>Viridiplantae</taxon>
        <taxon>Streptophyta</taxon>
        <taxon>Embryophyta</taxon>
        <taxon>Tracheophyta</taxon>
        <taxon>Spermatophyta</taxon>
        <taxon>Magnoliopsida</taxon>
        <taxon>eudicotyledons</taxon>
        <taxon>Gunneridae</taxon>
        <taxon>Pentapetalae</taxon>
        <taxon>asterids</taxon>
        <taxon>campanulids</taxon>
        <taxon>Asterales</taxon>
        <taxon>Asteraceae</taxon>
        <taxon>Carduoideae</taxon>
        <taxon>Cardueae</taxon>
        <taxon>Arctiinae</taxon>
        <taxon>Arctium</taxon>
    </lineage>
</organism>
<reference evidence="1 2" key="2">
    <citation type="journal article" date="2022" name="Mol. Ecol. Resour.">
        <title>The genomes of chicory, endive, great burdock and yacon provide insights into Asteraceae paleo-polyploidization history and plant inulin production.</title>
        <authorList>
            <person name="Fan W."/>
            <person name="Wang S."/>
            <person name="Wang H."/>
            <person name="Wang A."/>
            <person name="Jiang F."/>
            <person name="Liu H."/>
            <person name="Zhao H."/>
            <person name="Xu D."/>
            <person name="Zhang Y."/>
        </authorList>
    </citation>
    <scope>NUCLEOTIDE SEQUENCE [LARGE SCALE GENOMIC DNA]</scope>
    <source>
        <strain evidence="2">cv. Niubang</strain>
    </source>
</reference>
<accession>A0ACB9DL41</accession>
<dbReference type="EMBL" id="CM042049">
    <property type="protein sequence ID" value="KAI3747364.1"/>
    <property type="molecule type" value="Genomic_DNA"/>
</dbReference>
<evidence type="ECO:0000313" key="1">
    <source>
        <dbReference type="EMBL" id="KAI3747364.1"/>
    </source>
</evidence>
<evidence type="ECO:0000313" key="2">
    <source>
        <dbReference type="Proteomes" id="UP001055879"/>
    </source>
</evidence>
<proteinExistence type="predicted"/>
<reference evidence="2" key="1">
    <citation type="journal article" date="2022" name="Mol. Ecol. Resour.">
        <title>The genomes of chicory, endive, great burdock and yacon provide insights into Asteraceae palaeo-polyploidization history and plant inulin production.</title>
        <authorList>
            <person name="Fan W."/>
            <person name="Wang S."/>
            <person name="Wang H."/>
            <person name="Wang A."/>
            <person name="Jiang F."/>
            <person name="Liu H."/>
            <person name="Zhao H."/>
            <person name="Xu D."/>
            <person name="Zhang Y."/>
        </authorList>
    </citation>
    <scope>NUCLEOTIDE SEQUENCE [LARGE SCALE GENOMIC DNA]</scope>
    <source>
        <strain evidence="2">cv. Niubang</strain>
    </source>
</reference>
<name>A0ACB9DL41_ARCLA</name>
<comment type="caution">
    <text evidence="1">The sequence shown here is derived from an EMBL/GenBank/DDBJ whole genome shotgun (WGS) entry which is preliminary data.</text>
</comment>
<sequence>MVSTPPHHLHLHPPKEMMAFIIVQIVVPQEEPHLGLITKRNKLECSPHLFITSASVERRAEIGDRRATGGDEQSKYSDYSPLSNLDLHSQFG</sequence>
<keyword evidence="2" id="KW-1185">Reference proteome</keyword>
<protein>
    <submittedName>
        <fullName evidence="1">Uncharacterized protein</fullName>
    </submittedName>
</protein>